<dbReference type="GO" id="GO:0016787">
    <property type="term" value="F:hydrolase activity"/>
    <property type="evidence" value="ECO:0007669"/>
    <property type="project" value="UniProtKB-KW"/>
</dbReference>
<keyword evidence="8" id="KW-1185">Reference proteome</keyword>
<evidence type="ECO:0000313" key="7">
    <source>
        <dbReference type="EMBL" id="PWL16495.1"/>
    </source>
</evidence>
<comment type="similarity">
    <text evidence="2">Belongs to the metallo-beta-lactamase superfamily.</text>
</comment>
<dbReference type="Proteomes" id="UP000245865">
    <property type="component" value="Unassembled WGS sequence"/>
</dbReference>
<gene>
    <name evidence="7" type="ORF">DKP76_17025</name>
</gene>
<evidence type="ECO:0000256" key="1">
    <source>
        <dbReference type="ARBA" id="ARBA00001947"/>
    </source>
</evidence>
<dbReference type="InterPro" id="IPR036866">
    <property type="entry name" value="RibonucZ/Hydroxyglut_hydro"/>
</dbReference>
<comment type="caution">
    <text evidence="7">The sequence shown here is derived from an EMBL/GenBank/DDBJ whole genome shotgun (WGS) entry which is preliminary data.</text>
</comment>
<dbReference type="InterPro" id="IPR051013">
    <property type="entry name" value="MBL_superfamily_lactonases"/>
</dbReference>
<keyword evidence="4" id="KW-0378">Hydrolase</keyword>
<dbReference type="Pfam" id="PF00753">
    <property type="entry name" value="Lactamase_B"/>
    <property type="match status" value="1"/>
</dbReference>
<evidence type="ECO:0000256" key="5">
    <source>
        <dbReference type="ARBA" id="ARBA00022833"/>
    </source>
</evidence>
<dbReference type="PANTHER" id="PTHR42978">
    <property type="entry name" value="QUORUM-QUENCHING LACTONASE YTNP-RELATED-RELATED"/>
    <property type="match status" value="1"/>
</dbReference>
<evidence type="ECO:0000256" key="4">
    <source>
        <dbReference type="ARBA" id="ARBA00022801"/>
    </source>
</evidence>
<reference evidence="7 8" key="1">
    <citation type="submission" date="2018-05" db="EMBL/GenBank/DDBJ databases">
        <title>Comparative genomic sequence analysis between strain HN4 and CCM 8460T (Falsochrobactrum ovis) will provide more evidence to prove that HN4 is a new species of Falsochrobactrum.</title>
        <authorList>
            <person name="Lyu W."/>
            <person name="Sun L."/>
            <person name="Yao L."/>
        </authorList>
    </citation>
    <scope>NUCLEOTIDE SEQUENCE [LARGE SCALE GENOMIC DNA]</scope>
    <source>
        <strain evidence="7 8">HN4</strain>
    </source>
</reference>
<evidence type="ECO:0000256" key="3">
    <source>
        <dbReference type="ARBA" id="ARBA00022723"/>
    </source>
</evidence>
<evidence type="ECO:0000256" key="2">
    <source>
        <dbReference type="ARBA" id="ARBA00007749"/>
    </source>
</evidence>
<feature type="domain" description="Metallo-beta-lactamase" evidence="6">
    <location>
        <begin position="35"/>
        <end position="241"/>
    </location>
</feature>
<dbReference type="SMART" id="SM00849">
    <property type="entry name" value="Lactamase_B"/>
    <property type="match status" value="1"/>
</dbReference>
<dbReference type="CDD" id="cd07729">
    <property type="entry name" value="AHL_lactonase_MBL-fold"/>
    <property type="match status" value="1"/>
</dbReference>
<evidence type="ECO:0000259" key="6">
    <source>
        <dbReference type="SMART" id="SM00849"/>
    </source>
</evidence>
<evidence type="ECO:0000313" key="8">
    <source>
        <dbReference type="Proteomes" id="UP000245865"/>
    </source>
</evidence>
<comment type="cofactor">
    <cofactor evidence="1">
        <name>Zn(2+)</name>
        <dbReference type="ChEBI" id="CHEBI:29105"/>
    </cofactor>
</comment>
<dbReference type="InterPro" id="IPR001279">
    <property type="entry name" value="Metallo-B-lactamas"/>
</dbReference>
<dbReference type="GO" id="GO:0046872">
    <property type="term" value="F:metal ion binding"/>
    <property type="evidence" value="ECO:0007669"/>
    <property type="project" value="UniProtKB-KW"/>
</dbReference>
<dbReference type="SUPFAM" id="SSF56281">
    <property type="entry name" value="Metallo-hydrolase/oxidoreductase"/>
    <property type="match status" value="1"/>
</dbReference>
<protein>
    <recommendedName>
        <fullName evidence="6">Metallo-beta-lactamase domain-containing protein</fullName>
    </recommendedName>
</protein>
<dbReference type="AlphaFoldDB" id="A0A316J6V2"/>
<keyword evidence="5" id="KW-0862">Zinc</keyword>
<accession>A0A316J6V2</accession>
<organism evidence="7 8">
    <name type="scientific">Falsochrobactrum shanghaiense</name>
    <dbReference type="NCBI Taxonomy" id="2201899"/>
    <lineage>
        <taxon>Bacteria</taxon>
        <taxon>Pseudomonadati</taxon>
        <taxon>Pseudomonadota</taxon>
        <taxon>Alphaproteobacteria</taxon>
        <taxon>Hyphomicrobiales</taxon>
        <taxon>Brucellaceae</taxon>
        <taxon>Falsochrobactrum</taxon>
    </lineage>
</organism>
<dbReference type="EMBL" id="QGDB01000009">
    <property type="protein sequence ID" value="PWL16495.1"/>
    <property type="molecule type" value="Genomic_DNA"/>
</dbReference>
<keyword evidence="3" id="KW-0479">Metal-binding</keyword>
<sequence length="257" mass="28416">MESALKPKLYGFSTGSVTIKKKAVIDDGVGMVEMPIPAFLIVHPNGNVLFDTGLHSDLADPTSERLGNLSKYSTIKFSMEEHVVNRIATLGLKPEDISIIINSHLHFDHAGGNCDFPNATMIVQRAEMNAATDPDLIVRNAFNPDDYKSNLKRKLIDGEHDVFGDGVLLLKPTPGHTPGHQCLLVTIDDRRILLAADASYIAENLERQMVSRLSFDIEAAKRSLAKLAEWKAEGWEIMIGHDLDQWSRVPKIPTPIV</sequence>
<dbReference type="Gene3D" id="3.60.15.10">
    <property type="entry name" value="Ribonuclease Z/Hydroxyacylglutathione hydrolase-like"/>
    <property type="match status" value="1"/>
</dbReference>
<dbReference type="PANTHER" id="PTHR42978:SF2">
    <property type="entry name" value="102 KBASES UNSTABLE REGION: FROM 1 TO 119443"/>
    <property type="match status" value="1"/>
</dbReference>
<proteinExistence type="inferred from homology"/>
<name>A0A316J6V2_9HYPH</name>